<evidence type="ECO:0000313" key="7">
    <source>
        <dbReference type="EMBL" id="MCG2459369.1"/>
    </source>
</evidence>
<accession>A0AAE3ESI9</accession>
<dbReference type="InterPro" id="IPR024607">
    <property type="entry name" value="Sulfatase_CS"/>
</dbReference>
<gene>
    <name evidence="7" type="ORF">K8352_01255</name>
</gene>
<keyword evidence="5" id="KW-0732">Signal</keyword>
<dbReference type="InterPro" id="IPR017850">
    <property type="entry name" value="Alkaline_phosphatase_core_sf"/>
</dbReference>
<dbReference type="PANTHER" id="PTHR42693">
    <property type="entry name" value="ARYLSULFATASE FAMILY MEMBER"/>
    <property type="match status" value="1"/>
</dbReference>
<keyword evidence="4" id="KW-0106">Calcium</keyword>
<reference evidence="7" key="1">
    <citation type="submission" date="2023-02" db="EMBL/GenBank/DDBJ databases">
        <title>Genome of Flavobacteriaceae gen. nov. sp. strain F89.</title>
        <authorList>
            <person name="Wang Y."/>
        </authorList>
    </citation>
    <scope>NUCLEOTIDE SEQUENCE</scope>
    <source>
        <strain evidence="7">F89</strain>
    </source>
</reference>
<dbReference type="InterPro" id="IPR050738">
    <property type="entry name" value="Sulfatase"/>
</dbReference>
<dbReference type="InterPro" id="IPR000917">
    <property type="entry name" value="Sulfatase_N"/>
</dbReference>
<dbReference type="Pfam" id="PF00884">
    <property type="entry name" value="Sulfatase"/>
    <property type="match status" value="1"/>
</dbReference>
<dbReference type="RefSeq" id="WP_317900515.1">
    <property type="nucleotide sequence ID" value="NZ_JAIRBC010000001.1"/>
</dbReference>
<evidence type="ECO:0000256" key="1">
    <source>
        <dbReference type="ARBA" id="ARBA00008779"/>
    </source>
</evidence>
<evidence type="ECO:0000256" key="3">
    <source>
        <dbReference type="ARBA" id="ARBA00022801"/>
    </source>
</evidence>
<comment type="similarity">
    <text evidence="1">Belongs to the sulfatase family.</text>
</comment>
<dbReference type="CDD" id="cd16146">
    <property type="entry name" value="ARS_like"/>
    <property type="match status" value="1"/>
</dbReference>
<protein>
    <submittedName>
        <fullName evidence="7">Arylsulfatase</fullName>
    </submittedName>
</protein>
<feature type="signal peptide" evidence="5">
    <location>
        <begin position="1"/>
        <end position="23"/>
    </location>
</feature>
<proteinExistence type="inferred from homology"/>
<evidence type="ECO:0000256" key="4">
    <source>
        <dbReference type="ARBA" id="ARBA00022837"/>
    </source>
</evidence>
<dbReference type="GO" id="GO:0004065">
    <property type="term" value="F:arylsulfatase activity"/>
    <property type="evidence" value="ECO:0007669"/>
    <property type="project" value="TreeGrafter"/>
</dbReference>
<evidence type="ECO:0000313" key="8">
    <source>
        <dbReference type="Proteomes" id="UP001200642"/>
    </source>
</evidence>
<dbReference type="SUPFAM" id="SSF53649">
    <property type="entry name" value="Alkaline phosphatase-like"/>
    <property type="match status" value="1"/>
</dbReference>
<dbReference type="Proteomes" id="UP001200642">
    <property type="component" value="Unassembled WGS sequence"/>
</dbReference>
<feature type="chain" id="PRO_5041946206" evidence="5">
    <location>
        <begin position="24"/>
        <end position="586"/>
    </location>
</feature>
<evidence type="ECO:0000256" key="2">
    <source>
        <dbReference type="ARBA" id="ARBA00022723"/>
    </source>
</evidence>
<keyword evidence="8" id="KW-1185">Reference proteome</keyword>
<name>A0AAE3ESI9_9FLAO</name>
<keyword evidence="2" id="KW-0479">Metal-binding</keyword>
<dbReference type="Gene3D" id="3.40.720.10">
    <property type="entry name" value="Alkaline Phosphatase, subunit A"/>
    <property type="match status" value="1"/>
</dbReference>
<dbReference type="EMBL" id="JAIRBC010000001">
    <property type="protein sequence ID" value="MCG2459369.1"/>
    <property type="molecule type" value="Genomic_DNA"/>
</dbReference>
<dbReference type="GO" id="GO:0046872">
    <property type="term" value="F:metal ion binding"/>
    <property type="evidence" value="ECO:0007669"/>
    <property type="project" value="UniProtKB-KW"/>
</dbReference>
<organism evidence="7 8">
    <name type="scientific">Cerina litoralis</name>
    <dbReference type="NCBI Taxonomy" id="2874477"/>
    <lineage>
        <taxon>Bacteria</taxon>
        <taxon>Pseudomonadati</taxon>
        <taxon>Bacteroidota</taxon>
        <taxon>Flavobacteriia</taxon>
        <taxon>Flavobacteriales</taxon>
        <taxon>Flavobacteriaceae</taxon>
        <taxon>Cerina</taxon>
    </lineage>
</organism>
<comment type="caution">
    <text evidence="7">The sequence shown here is derived from an EMBL/GenBank/DDBJ whole genome shotgun (WGS) entry which is preliminary data.</text>
</comment>
<sequence>MKMKNILFVISFFLSMFSLTCFAQKKAHPNVIIIITDDQGYGDLGITGNPNVHTPVIDEFARKSIRFKNFYVSPVCAPTRSSLMTGRYSLRTGIRDTYNGGAIMASNEVTMAEMLKQADYKTGIFGKWHLGDNYPSRPCDQGFDESLIHLSGGMGQVGDITTYFQGDKSYFNPVLWHNNKKEAYRGYCSDIFAEQALNFIEKNKELPFFCYLAFNAPHTPLQVPEKYYGIYKDIDPTSGFEGDDRPFAKMTEKDKEDARKVYAMVTNIDDNIGKVLKKLDELKLADNTIVIFMTDNGPQQNRYVGGMRGRKGDVYQGGVRVPFYISYPPAFGKDKDIETTAAHIDVLPTLAQLCNVALPKERMIDGKSLLPLILGNDMGWGNRPLFFYWTRRYPEPYYNMAMRKGSFKLVGKTNFNAPITDFELFDLVKDPYEQNNIVSENQSTANILKEELDKTYHELITSKNLVDQPPIIIGSPYENPVILNRNDAGGQRGIWAQEEIYGKWKVRIEKGHYDIKFKFIKPVKANGRMYLELNTLVKQMQNQKEDTDIIEMKNVFFPEMDGDLIPYYAIGARNIFPFWVEMKRIE</sequence>
<evidence type="ECO:0000259" key="6">
    <source>
        <dbReference type="Pfam" id="PF00884"/>
    </source>
</evidence>
<dbReference type="PROSITE" id="PS00523">
    <property type="entry name" value="SULFATASE_1"/>
    <property type="match status" value="1"/>
</dbReference>
<keyword evidence="3" id="KW-0378">Hydrolase</keyword>
<dbReference type="Gene3D" id="3.30.1120.10">
    <property type="match status" value="1"/>
</dbReference>
<dbReference type="PANTHER" id="PTHR42693:SF53">
    <property type="entry name" value="ENDO-4-O-SULFATASE"/>
    <property type="match status" value="1"/>
</dbReference>
<feature type="domain" description="Sulfatase N-terminal" evidence="6">
    <location>
        <begin position="29"/>
        <end position="355"/>
    </location>
</feature>
<evidence type="ECO:0000256" key="5">
    <source>
        <dbReference type="SAM" id="SignalP"/>
    </source>
</evidence>
<dbReference type="AlphaFoldDB" id="A0AAE3ESI9"/>